<evidence type="ECO:0000256" key="1">
    <source>
        <dbReference type="ARBA" id="ARBA00022729"/>
    </source>
</evidence>
<dbReference type="InterPro" id="IPR016024">
    <property type="entry name" value="ARM-type_fold"/>
</dbReference>
<dbReference type="Pfam" id="PF13432">
    <property type="entry name" value="TPR_16"/>
    <property type="match status" value="2"/>
</dbReference>
<evidence type="ECO:0000256" key="2">
    <source>
        <dbReference type="PROSITE-ProRule" id="PRU00339"/>
    </source>
</evidence>
<feature type="repeat" description="TPR" evidence="2">
    <location>
        <begin position="576"/>
        <end position="609"/>
    </location>
</feature>
<keyword evidence="5" id="KW-1185">Reference proteome</keyword>
<dbReference type="Gene3D" id="1.10.1130.10">
    <property type="entry name" value="Flavocytochrome C3, Chain A"/>
    <property type="match status" value="1"/>
</dbReference>
<dbReference type="AlphaFoldDB" id="I4C6J8"/>
<dbReference type="Gene3D" id="1.25.40.10">
    <property type="entry name" value="Tetratricopeptide repeat domain"/>
    <property type="match status" value="2"/>
</dbReference>
<dbReference type="KEGG" id="dti:Desti_2509"/>
<keyword evidence="1" id="KW-0732">Signal</keyword>
<dbReference type="InterPro" id="IPR051829">
    <property type="entry name" value="Multiheme_Cytochr_ET"/>
</dbReference>
<organism evidence="4 5">
    <name type="scientific">Desulfomonile tiedjei (strain ATCC 49306 / DSM 6799 / DCB-1)</name>
    <dbReference type="NCBI Taxonomy" id="706587"/>
    <lineage>
        <taxon>Bacteria</taxon>
        <taxon>Pseudomonadati</taxon>
        <taxon>Thermodesulfobacteriota</taxon>
        <taxon>Desulfomonilia</taxon>
        <taxon>Desulfomonilales</taxon>
        <taxon>Desulfomonilaceae</taxon>
        <taxon>Desulfomonile</taxon>
    </lineage>
</organism>
<evidence type="ECO:0000313" key="4">
    <source>
        <dbReference type="EMBL" id="AFM25189.1"/>
    </source>
</evidence>
<evidence type="ECO:0000313" key="5">
    <source>
        <dbReference type="Proteomes" id="UP000006055"/>
    </source>
</evidence>
<dbReference type="SMART" id="SM00028">
    <property type="entry name" value="TPR"/>
    <property type="match status" value="5"/>
</dbReference>
<dbReference type="Proteomes" id="UP000006055">
    <property type="component" value="Chromosome"/>
</dbReference>
<dbReference type="Gene3D" id="1.25.10.10">
    <property type="entry name" value="Leucine-rich Repeat Variant"/>
    <property type="match status" value="1"/>
</dbReference>
<dbReference type="OrthoDB" id="9814800at2"/>
<keyword evidence="2" id="KW-0802">TPR repeat</keyword>
<dbReference type="PROSITE" id="PS50077">
    <property type="entry name" value="HEAT_REPEAT"/>
    <property type="match status" value="1"/>
</dbReference>
<dbReference type="eggNOG" id="COG0457">
    <property type="taxonomic scope" value="Bacteria"/>
</dbReference>
<accession>I4C6J8</accession>
<name>I4C6J8_DESTA</name>
<dbReference type="PROSITE" id="PS50293">
    <property type="entry name" value="TPR_REGION"/>
    <property type="match status" value="1"/>
</dbReference>
<dbReference type="SUPFAM" id="SSF48695">
    <property type="entry name" value="Multiheme cytochromes"/>
    <property type="match status" value="1"/>
</dbReference>
<dbReference type="InterPro" id="IPR011989">
    <property type="entry name" value="ARM-like"/>
</dbReference>
<dbReference type="Pfam" id="PF13435">
    <property type="entry name" value="Cytochrome_C554"/>
    <property type="match status" value="1"/>
</dbReference>
<dbReference type="InterPro" id="IPR011990">
    <property type="entry name" value="TPR-like_helical_dom_sf"/>
</dbReference>
<dbReference type="PANTHER" id="PTHR35038">
    <property type="entry name" value="DISSIMILATORY SULFITE REDUCTASE SIRA"/>
    <property type="match status" value="1"/>
</dbReference>
<dbReference type="EMBL" id="CP003360">
    <property type="protein sequence ID" value="AFM25189.1"/>
    <property type="molecule type" value="Genomic_DNA"/>
</dbReference>
<proteinExistence type="predicted"/>
<gene>
    <name evidence="4" type="ordered locus">Desti_2509</name>
</gene>
<dbReference type="SUPFAM" id="SSF48452">
    <property type="entry name" value="TPR-like"/>
    <property type="match status" value="1"/>
</dbReference>
<dbReference type="STRING" id="706587.Desti_2509"/>
<dbReference type="SUPFAM" id="SSF48371">
    <property type="entry name" value="ARM repeat"/>
    <property type="match status" value="1"/>
</dbReference>
<dbReference type="PATRIC" id="fig|706587.4.peg.2877"/>
<dbReference type="InterPro" id="IPR019734">
    <property type="entry name" value="TPR_rpt"/>
</dbReference>
<dbReference type="PROSITE" id="PS50005">
    <property type="entry name" value="TPR"/>
    <property type="match status" value="2"/>
</dbReference>
<dbReference type="InterPro" id="IPR021133">
    <property type="entry name" value="HEAT_type_2"/>
</dbReference>
<feature type="domain" description="Cytochrome c-552/4" evidence="3">
    <location>
        <begin position="181"/>
        <end position="223"/>
    </location>
</feature>
<sequence>MKASKIGMPVVALFVVILGNWVVSQSFPPMGHGMADSVGSPALPYTGSVSCRKCHEKFYQLWAPSHHGLAMQPYTVDLALNKLSPQTEEIVVGDFRYRVDITGETGWVIERGPEGEKKYWIDHVMGGKNVYYFLTSLDRGRLQTLPVAYDVNKKEWFDMAASGVRHVPGQTDEPIHWKDWQYTFNTACYGCHVSQVSTNYDLKTDTYNTVWKEPGINCETCHGPADEHIRVCEAAPKGTVPKDLKITRGGRDFSKEQNNATCSTCHAKAVVLTDTFQPGDRFFDHFGLVTLENSDYYPDGRDLGENYTYTSWLMSPCVKSGKLDCLHCHTSSGRYKFKSEDKANQACMPCHKEKIDNPTEHTHHKADSPGNRCISCHMPMTEFARMHRSDHSMLPPTPAATIAFKSPNACNACHKDKTPQWADETVRIWRKRDYQAAVLHRAGLIDSARKRDWNKLTEMLDYMTSKDRDVIFATSLLRLVPASEDSRVVPALLRAIKDPSPLMRAAAATALQTIPTKESVQARIEATGDGYRLVRVRAAASLAGYRNIALTEADKGKVEAANKEYLASVLSRQDQWESHYNLGNYYLDRGDMQQAVASYETALKMEPRAVLAMVNEAMAYARMGESQKVNETLQKALKVAPDNAAANFNMGLLKAEENNLIAAEKHLRAAFKADPQMAQAAYNLSVILSKDRLDEAVDFCRNAAEIRPDQPRYAYTLAFFRQQKGDLAGAADVLDGLIAKYPAHADAYVLLGGIYEKQGRKAEAEAVYSKGLAVEGLPDRHRIRMKVRLEALKGTSPDVQEK</sequence>
<dbReference type="InterPro" id="IPR023155">
    <property type="entry name" value="Cyt_c-552/4"/>
</dbReference>
<dbReference type="RefSeq" id="WP_014810331.1">
    <property type="nucleotide sequence ID" value="NC_018025.1"/>
</dbReference>
<dbReference type="Pfam" id="PF00515">
    <property type="entry name" value="TPR_1"/>
    <property type="match status" value="1"/>
</dbReference>
<dbReference type="InterPro" id="IPR036280">
    <property type="entry name" value="Multihaem_cyt_sf"/>
</dbReference>
<feature type="repeat" description="TPR" evidence="2">
    <location>
        <begin position="610"/>
        <end position="643"/>
    </location>
</feature>
<dbReference type="PANTHER" id="PTHR35038:SF8">
    <property type="entry name" value="C-TYPE POLYHEME CYTOCHROME OMCC"/>
    <property type="match status" value="1"/>
</dbReference>
<dbReference type="eggNOG" id="COG1413">
    <property type="taxonomic scope" value="Bacteria"/>
</dbReference>
<evidence type="ECO:0000259" key="3">
    <source>
        <dbReference type="Pfam" id="PF13435"/>
    </source>
</evidence>
<dbReference type="HOGENOM" id="CLU_013154_0_0_7"/>
<protein>
    <submittedName>
        <fullName evidence="4">Tfp pilus assembly protein PilF</fullName>
    </submittedName>
</protein>
<dbReference type="Gene3D" id="3.90.10.10">
    <property type="entry name" value="Cytochrome C3"/>
    <property type="match status" value="1"/>
</dbReference>
<reference evidence="5" key="1">
    <citation type="submission" date="2012-06" db="EMBL/GenBank/DDBJ databases">
        <title>Complete sequence of chromosome of Desulfomonile tiedjei DSM 6799.</title>
        <authorList>
            <person name="Lucas S."/>
            <person name="Copeland A."/>
            <person name="Lapidus A."/>
            <person name="Glavina del Rio T."/>
            <person name="Dalin E."/>
            <person name="Tice H."/>
            <person name="Bruce D."/>
            <person name="Goodwin L."/>
            <person name="Pitluck S."/>
            <person name="Peters L."/>
            <person name="Ovchinnikova G."/>
            <person name="Zeytun A."/>
            <person name="Lu M."/>
            <person name="Kyrpides N."/>
            <person name="Mavromatis K."/>
            <person name="Ivanova N."/>
            <person name="Brettin T."/>
            <person name="Detter J.C."/>
            <person name="Han C."/>
            <person name="Larimer F."/>
            <person name="Land M."/>
            <person name="Hauser L."/>
            <person name="Markowitz V."/>
            <person name="Cheng J.-F."/>
            <person name="Hugenholtz P."/>
            <person name="Woyke T."/>
            <person name="Wu D."/>
            <person name="Spring S."/>
            <person name="Schroeder M."/>
            <person name="Brambilla E."/>
            <person name="Klenk H.-P."/>
            <person name="Eisen J.A."/>
        </authorList>
    </citation>
    <scope>NUCLEOTIDE SEQUENCE [LARGE SCALE GENOMIC DNA]</scope>
    <source>
        <strain evidence="5">ATCC 49306 / DSM 6799 / DCB-1</strain>
    </source>
</reference>